<keyword evidence="3" id="KW-1185">Reference proteome</keyword>
<protein>
    <submittedName>
        <fullName evidence="2">Uncharacterized protein</fullName>
    </submittedName>
</protein>
<evidence type="ECO:0000256" key="1">
    <source>
        <dbReference type="SAM" id="Phobius"/>
    </source>
</evidence>
<evidence type="ECO:0000313" key="3">
    <source>
        <dbReference type="Proteomes" id="UP001281614"/>
    </source>
</evidence>
<dbReference type="EMBL" id="VYYT01000301">
    <property type="protein sequence ID" value="KAK2745592.1"/>
    <property type="molecule type" value="Genomic_DNA"/>
</dbReference>
<gene>
    <name evidence="2" type="ORF">CKAH01_18259</name>
</gene>
<keyword evidence="1" id="KW-0812">Transmembrane</keyword>
<dbReference type="Proteomes" id="UP001281614">
    <property type="component" value="Unassembled WGS sequence"/>
</dbReference>
<dbReference type="InterPro" id="IPR021848">
    <property type="entry name" value="HODM_asu-like"/>
</dbReference>
<accession>A0AAE0D330</accession>
<comment type="caution">
    <text evidence="2">The sequence shown here is derived from an EMBL/GenBank/DDBJ whole genome shotgun (WGS) entry which is preliminary data.</text>
</comment>
<proteinExistence type="predicted"/>
<keyword evidence="1" id="KW-0472">Membrane</keyword>
<dbReference type="Pfam" id="PF11927">
    <property type="entry name" value="HODM_asu-like"/>
    <property type="match status" value="1"/>
</dbReference>
<name>A0AAE0D330_COLKA</name>
<feature type="transmembrane region" description="Helical" evidence="1">
    <location>
        <begin position="12"/>
        <end position="34"/>
    </location>
</feature>
<keyword evidence="1" id="KW-1133">Transmembrane helix</keyword>
<dbReference type="AlphaFoldDB" id="A0AAE0D330"/>
<reference evidence="2" key="1">
    <citation type="submission" date="2023-02" db="EMBL/GenBank/DDBJ databases">
        <title>Colletotrichum kahawae CIFC_Que2 genome sequencing and assembly.</title>
        <authorList>
            <person name="Baroncelli R."/>
        </authorList>
    </citation>
    <scope>NUCLEOTIDE SEQUENCE</scope>
    <source>
        <strain evidence="2">CIFC_Que2</strain>
    </source>
</reference>
<evidence type="ECO:0000313" key="2">
    <source>
        <dbReference type="EMBL" id="KAK2745592.1"/>
    </source>
</evidence>
<sequence length="374" mass="42536">MVFNYDFKAHLSLALAAALGLSIGILAWIISSTIRKWPHFNRPKSVIRQVENQALNLPTKAPLQRLENFDWTSTSPKKFRPFKPIYHITMALQSDTPSDLVTIDKDYLERINLRKSLINQHGQTVHGHVPSGRDAVQELYSYLMSEYLPTRYPTLFDLAENGTIIKNQVTRDEYSVEPPMDTLAALRAVGTSIEEDIFILKPTPDGHQCVTFMCCFPSGWNPASKLGKHMNAIHTTVPAYEKIGPSMERFFTKLKAGESFKRVNWTIQTHTSLYNAKGNHIHGEYKVDPEEHIDVEKAFVRCELQTLSRLPKSHSILFSFKTYLYPLNEIKAEGMGTALADAIEGLRKGNCLGMWKYKSAVRWGKPVCEYLRST</sequence>
<organism evidence="2 3">
    <name type="scientific">Colletotrichum kahawae</name>
    <name type="common">Coffee berry disease fungus</name>
    <dbReference type="NCBI Taxonomy" id="34407"/>
    <lineage>
        <taxon>Eukaryota</taxon>
        <taxon>Fungi</taxon>
        <taxon>Dikarya</taxon>
        <taxon>Ascomycota</taxon>
        <taxon>Pezizomycotina</taxon>
        <taxon>Sordariomycetes</taxon>
        <taxon>Hypocreomycetidae</taxon>
        <taxon>Glomerellales</taxon>
        <taxon>Glomerellaceae</taxon>
        <taxon>Colletotrichum</taxon>
        <taxon>Colletotrichum gloeosporioides species complex</taxon>
    </lineage>
</organism>